<evidence type="ECO:0000313" key="1">
    <source>
        <dbReference type="EMBL" id="MFA1541674.1"/>
    </source>
</evidence>
<dbReference type="EMBL" id="JAXCEI010000009">
    <property type="protein sequence ID" value="MFA1541674.1"/>
    <property type="molecule type" value="Genomic_DNA"/>
</dbReference>
<dbReference type="RefSeq" id="WP_371951825.1">
    <property type="nucleotide sequence ID" value="NZ_JAXCEI010000009.1"/>
</dbReference>
<evidence type="ECO:0000313" key="2">
    <source>
        <dbReference type="Proteomes" id="UP001569963"/>
    </source>
</evidence>
<dbReference type="Proteomes" id="UP001569963">
    <property type="component" value="Unassembled WGS sequence"/>
</dbReference>
<sequence length="134" mass="14518">MNRAPEETTYQVVLETRQWLIIDATIDNEVSTEVVEGDPRGVVSLGSSIRKAGWRQNPGWPRDAKGFESWPAPGQEATMTLTAVQWELVLSALARWSAVSASLGDPESGAAAEEERAIATLIRAQLATQGWSAP</sequence>
<accession>A0ABV4QI84</accession>
<keyword evidence="2" id="KW-1185">Reference proteome</keyword>
<organism evidence="1 2">
    <name type="scientific">Actinomadura monticuli</name>
    <dbReference type="NCBI Taxonomy" id="3097367"/>
    <lineage>
        <taxon>Bacteria</taxon>
        <taxon>Bacillati</taxon>
        <taxon>Actinomycetota</taxon>
        <taxon>Actinomycetes</taxon>
        <taxon>Streptosporangiales</taxon>
        <taxon>Thermomonosporaceae</taxon>
        <taxon>Actinomadura</taxon>
    </lineage>
</organism>
<protein>
    <submittedName>
        <fullName evidence="1">Uncharacterized protein</fullName>
    </submittedName>
</protein>
<gene>
    <name evidence="1" type="ORF">SM611_22320</name>
</gene>
<comment type="caution">
    <text evidence="1">The sequence shown here is derived from an EMBL/GenBank/DDBJ whole genome shotgun (WGS) entry which is preliminary data.</text>
</comment>
<proteinExistence type="predicted"/>
<reference evidence="1 2" key="1">
    <citation type="submission" date="2023-11" db="EMBL/GenBank/DDBJ databases">
        <title>Actinomadura monticuli sp. nov., isolated from volcanic ash.</title>
        <authorList>
            <person name="Lee S.D."/>
            <person name="Yang H."/>
            <person name="Kim I.S."/>
        </authorList>
    </citation>
    <scope>NUCLEOTIDE SEQUENCE [LARGE SCALE GENOMIC DNA]</scope>
    <source>
        <strain evidence="1 2">DLS-62</strain>
    </source>
</reference>
<name>A0ABV4QI84_9ACTN</name>